<dbReference type="AlphaFoldDB" id="A0A382CT75"/>
<sequence length="56" mass="6716">VKKNNRVVLNFILKRERFSQLLSLELFLHLHSTTFSSLLNAFDRILIYKLKTRLIN</sequence>
<name>A0A382CT75_9ZZZZ</name>
<reference evidence="1" key="1">
    <citation type="submission" date="2018-05" db="EMBL/GenBank/DDBJ databases">
        <authorList>
            <person name="Lanie J.A."/>
            <person name="Ng W.-L."/>
            <person name="Kazmierczak K.M."/>
            <person name="Andrzejewski T.M."/>
            <person name="Davidsen T.M."/>
            <person name="Wayne K.J."/>
            <person name="Tettelin H."/>
            <person name="Glass J.I."/>
            <person name="Rusch D."/>
            <person name="Podicherti R."/>
            <person name="Tsui H.-C.T."/>
            <person name="Winkler M.E."/>
        </authorList>
    </citation>
    <scope>NUCLEOTIDE SEQUENCE</scope>
</reference>
<organism evidence="1">
    <name type="scientific">marine metagenome</name>
    <dbReference type="NCBI Taxonomy" id="408172"/>
    <lineage>
        <taxon>unclassified sequences</taxon>
        <taxon>metagenomes</taxon>
        <taxon>ecological metagenomes</taxon>
    </lineage>
</organism>
<dbReference type="EMBL" id="UINC01036022">
    <property type="protein sequence ID" value="SVB29346.1"/>
    <property type="molecule type" value="Genomic_DNA"/>
</dbReference>
<feature type="non-terminal residue" evidence="1">
    <location>
        <position position="1"/>
    </location>
</feature>
<evidence type="ECO:0000313" key="1">
    <source>
        <dbReference type="EMBL" id="SVB29346.1"/>
    </source>
</evidence>
<accession>A0A382CT75</accession>
<protein>
    <submittedName>
        <fullName evidence="1">Uncharacterized protein</fullName>
    </submittedName>
</protein>
<proteinExistence type="predicted"/>
<gene>
    <name evidence="1" type="ORF">METZ01_LOCUS182200</name>
</gene>